<sequence length="969" mass="101132">MFPNLHRKFLIITPSLASAFPEATSTITTSAHSATTSSPSFSPSLPVSLQALIPDCAQACVESILLNEWPLGCSSSGDLECLCSQYSTTGLTLGEAAYGCAMTSCPSSTPDLASTYSICSDQDGAVVATHSTLTFTAHITSTAESAGPSASSTAISSTAIRTNTTSTRNSSSTSSSRRSSRTTLDASTTPASSTSSVPFPTTAQSSASSSAAAAATAGSSSDDGNGLSTAQIVGISVASVSAVVLAIGVLFLMACLRKRDKKKQGEVSEKRGRSMFALTPPSHDNVLMSPTALEQFPSPPRNRKDPRNGAGVGTGITIPQVRVDVASPPRQRAPTPLENIGLAITEDSPIASPASFSSNRTMSQLLPDKPEPSMPAKPAPVPKSPVPTSAPFIAKRKKAERDSSMSQNTVFEEDTAVRKAMYPAKAVSVPPRKQPPSIVAPARPYRPPPSFAPEYTESPATSRQPSLSLTIPPQGRQYPRQPTPSPPPIPSPLRIARPANVAKPPIPLYNQRPVAAADPHSSGSSGSTKFTGTNSTASSSYIPAYYTSPPTSIMQTPPESYGGHGTSVAFSNGGPTPQTQSSSSQAPLREAQTMAPPTTQHRSSALTTGQQSQGAHADPSTLRQWYPPPAPVAPGPANAYPQQPVFPPPHHQHPTAPSIAQPPAAAPSPANGPSARQQGSQYIPYSVPVAYARPPLPPQPQSPPRPPRGNARHDGQHATRPPLIKGDRVQRSTSSASMTSFESASPDDPSPPEDEDTAAKQLAGPTDQHHRRQTSAERGSHPRHPQQTTTSGRLSPNANEANDDTADRSPISDIRYPKVPRASNQAVPRSSPNAGPRTATPSPRVKQQPGSPSAAAAAANSSPPPGGLLARRRGEGNGLLINSGSVTPTRPNGRSPRTPEDRIIGGGAKVDDNDKDQARKSSAALPPAEREKMGDASIETPTWLPRLTPTRRGDDLYLAVAYASREGIP</sequence>
<feature type="compositionally biased region" description="Polar residues" evidence="9">
    <location>
        <begin position="548"/>
        <end position="558"/>
    </location>
</feature>
<comment type="subcellular location">
    <subcellularLocation>
        <location evidence="1">Membrane</location>
        <topology evidence="1">Lipid-anchor</topology>
        <topology evidence="1">GPI-anchor</topology>
    </subcellularLocation>
    <subcellularLocation>
        <location evidence="2">Secreted</location>
    </subcellularLocation>
</comment>
<feature type="region of interest" description="Disordered" evidence="9">
    <location>
        <begin position="144"/>
        <end position="204"/>
    </location>
</feature>
<dbReference type="eggNOG" id="ENOG502S2Z9">
    <property type="taxonomic scope" value="Eukaryota"/>
</dbReference>
<dbReference type="Pfam" id="PF05730">
    <property type="entry name" value="CFEM"/>
    <property type="match status" value="1"/>
</dbReference>
<dbReference type="VEuPathDB" id="FungiDB:MPH_07063"/>
<feature type="region of interest" description="Disordered" evidence="9">
    <location>
        <begin position="261"/>
        <end position="315"/>
    </location>
</feature>
<name>K2RLR2_MACPH</name>
<evidence type="ECO:0000256" key="1">
    <source>
        <dbReference type="ARBA" id="ARBA00004589"/>
    </source>
</evidence>
<dbReference type="Proteomes" id="UP000007129">
    <property type="component" value="Unassembled WGS sequence"/>
</dbReference>
<feature type="region of interest" description="Disordered" evidence="9">
    <location>
        <begin position="349"/>
        <end position="946"/>
    </location>
</feature>
<feature type="compositionally biased region" description="Polar residues" evidence="9">
    <location>
        <begin position="595"/>
        <end position="614"/>
    </location>
</feature>
<keyword evidence="10" id="KW-0472">Membrane</keyword>
<proteinExistence type="inferred from homology"/>
<keyword evidence="10" id="KW-1133">Transmembrane helix</keyword>
<gene>
    <name evidence="12" type="ORF">MPH_07063</name>
</gene>
<protein>
    <recommendedName>
        <fullName evidence="11">CFEM domain-containing protein</fullName>
    </recommendedName>
</protein>
<keyword evidence="10" id="KW-0812">Transmembrane</keyword>
<dbReference type="GO" id="GO:0005576">
    <property type="term" value="C:extracellular region"/>
    <property type="evidence" value="ECO:0007669"/>
    <property type="project" value="UniProtKB-SubCell"/>
</dbReference>
<evidence type="ECO:0000256" key="5">
    <source>
        <dbReference type="ARBA" id="ARBA00022622"/>
    </source>
</evidence>
<feature type="compositionally biased region" description="Pro residues" evidence="9">
    <location>
        <begin position="481"/>
        <end position="491"/>
    </location>
</feature>
<keyword evidence="6" id="KW-0732">Signal</keyword>
<feature type="compositionally biased region" description="Polar residues" evidence="9">
    <location>
        <begin position="785"/>
        <end position="800"/>
    </location>
</feature>
<feature type="compositionally biased region" description="Pro residues" evidence="9">
    <location>
        <begin position="694"/>
        <end position="707"/>
    </location>
</feature>
<dbReference type="HOGENOM" id="CLU_359006_0_0_1"/>
<evidence type="ECO:0000256" key="3">
    <source>
        <dbReference type="ARBA" id="ARBA00010031"/>
    </source>
</evidence>
<organism evidence="12 13">
    <name type="scientific">Macrophomina phaseolina (strain MS6)</name>
    <name type="common">Charcoal rot fungus</name>
    <dbReference type="NCBI Taxonomy" id="1126212"/>
    <lineage>
        <taxon>Eukaryota</taxon>
        <taxon>Fungi</taxon>
        <taxon>Dikarya</taxon>
        <taxon>Ascomycota</taxon>
        <taxon>Pezizomycotina</taxon>
        <taxon>Dothideomycetes</taxon>
        <taxon>Dothideomycetes incertae sedis</taxon>
        <taxon>Botryosphaeriales</taxon>
        <taxon>Botryosphaeriaceae</taxon>
        <taxon>Macrophomina</taxon>
    </lineage>
</organism>
<feature type="compositionally biased region" description="Low complexity" evidence="9">
    <location>
        <begin position="654"/>
        <end position="675"/>
    </location>
</feature>
<evidence type="ECO:0000259" key="11">
    <source>
        <dbReference type="Pfam" id="PF05730"/>
    </source>
</evidence>
<evidence type="ECO:0000256" key="2">
    <source>
        <dbReference type="ARBA" id="ARBA00004613"/>
    </source>
</evidence>
<feature type="compositionally biased region" description="Polar residues" evidence="9">
    <location>
        <begin position="354"/>
        <end position="364"/>
    </location>
</feature>
<feature type="compositionally biased region" description="Polar residues" evidence="9">
    <location>
        <begin position="880"/>
        <end position="892"/>
    </location>
</feature>
<keyword evidence="5" id="KW-0336">GPI-anchor</keyword>
<keyword evidence="7" id="KW-1015">Disulfide bond</keyword>
<feature type="compositionally biased region" description="Polar residues" evidence="9">
    <location>
        <begin position="458"/>
        <end position="471"/>
    </location>
</feature>
<evidence type="ECO:0000256" key="8">
    <source>
        <dbReference type="ARBA" id="ARBA00023288"/>
    </source>
</evidence>
<feature type="transmembrane region" description="Helical" evidence="10">
    <location>
        <begin position="232"/>
        <end position="256"/>
    </location>
</feature>
<dbReference type="AlphaFoldDB" id="K2RLR2"/>
<feature type="compositionally biased region" description="Low complexity" evidence="9">
    <location>
        <begin position="575"/>
        <end position="585"/>
    </location>
</feature>
<feature type="compositionally biased region" description="Basic and acidic residues" evidence="9">
    <location>
        <begin position="897"/>
        <end position="919"/>
    </location>
</feature>
<evidence type="ECO:0000256" key="9">
    <source>
        <dbReference type="SAM" id="MobiDB-lite"/>
    </source>
</evidence>
<dbReference type="EMBL" id="AHHD01000293">
    <property type="protein sequence ID" value="EKG15628.1"/>
    <property type="molecule type" value="Genomic_DNA"/>
</dbReference>
<accession>K2RLR2</accession>
<keyword evidence="4" id="KW-0964">Secreted</keyword>
<feature type="compositionally biased region" description="Low complexity" evidence="9">
    <location>
        <begin position="149"/>
        <end position="204"/>
    </location>
</feature>
<evidence type="ECO:0000313" key="12">
    <source>
        <dbReference type="EMBL" id="EKG15628.1"/>
    </source>
</evidence>
<evidence type="ECO:0000256" key="6">
    <source>
        <dbReference type="ARBA" id="ARBA00022729"/>
    </source>
</evidence>
<evidence type="ECO:0000256" key="10">
    <source>
        <dbReference type="SAM" id="Phobius"/>
    </source>
</evidence>
<reference evidence="12 13" key="1">
    <citation type="journal article" date="2012" name="BMC Genomics">
        <title>Tools to kill: Genome of one of the most destructive plant pathogenic fungi Macrophomina phaseolina.</title>
        <authorList>
            <person name="Islam M.S."/>
            <person name="Haque M.S."/>
            <person name="Islam M.M."/>
            <person name="Emdad E.M."/>
            <person name="Halim A."/>
            <person name="Hossen Q.M.M."/>
            <person name="Hossain M.Z."/>
            <person name="Ahmed B."/>
            <person name="Rahim S."/>
            <person name="Rahman M.S."/>
            <person name="Alam M.M."/>
            <person name="Hou S."/>
            <person name="Wan X."/>
            <person name="Saito J.A."/>
            <person name="Alam M."/>
        </authorList>
    </citation>
    <scope>NUCLEOTIDE SEQUENCE [LARGE SCALE GENOMIC DNA]</scope>
    <source>
        <strain evidence="12 13">MS6</strain>
    </source>
</reference>
<feature type="compositionally biased region" description="Low complexity" evidence="9">
    <location>
        <begin position="521"/>
        <end position="536"/>
    </location>
</feature>
<comment type="similarity">
    <text evidence="3">Belongs to the RBT5 family.</text>
</comment>
<evidence type="ECO:0000256" key="7">
    <source>
        <dbReference type="ARBA" id="ARBA00023157"/>
    </source>
</evidence>
<evidence type="ECO:0000313" key="13">
    <source>
        <dbReference type="Proteomes" id="UP000007129"/>
    </source>
</evidence>
<keyword evidence="8" id="KW-0449">Lipoprotein</keyword>
<keyword evidence="5" id="KW-0325">Glycoprotein</keyword>
<feature type="compositionally biased region" description="Low complexity" evidence="9">
    <location>
        <begin position="732"/>
        <end position="747"/>
    </location>
</feature>
<feature type="compositionally biased region" description="Pro residues" evidence="9">
    <location>
        <begin position="372"/>
        <end position="385"/>
    </location>
</feature>
<dbReference type="OrthoDB" id="3946741at2759"/>
<feature type="compositionally biased region" description="Basic and acidic residues" evidence="9">
    <location>
        <begin position="263"/>
        <end position="272"/>
    </location>
</feature>
<dbReference type="STRING" id="1126212.K2RLR2"/>
<evidence type="ECO:0000256" key="4">
    <source>
        <dbReference type="ARBA" id="ARBA00022525"/>
    </source>
</evidence>
<dbReference type="InterPro" id="IPR008427">
    <property type="entry name" value="Extracellular_membr_CFEM_dom"/>
</dbReference>
<feature type="domain" description="CFEM" evidence="11">
    <location>
        <begin position="52"/>
        <end position="111"/>
    </location>
</feature>
<dbReference type="GO" id="GO:0098552">
    <property type="term" value="C:side of membrane"/>
    <property type="evidence" value="ECO:0007669"/>
    <property type="project" value="UniProtKB-KW"/>
</dbReference>
<comment type="caution">
    <text evidence="12">The sequence shown here is derived from an EMBL/GenBank/DDBJ whole genome shotgun (WGS) entry which is preliminary data.</text>
</comment>
<dbReference type="InParanoid" id="K2RLR2"/>
<feature type="compositionally biased region" description="Polar residues" evidence="9">
    <location>
        <begin position="822"/>
        <end position="833"/>
    </location>
</feature>
<feature type="compositionally biased region" description="Low complexity" evidence="9">
    <location>
        <begin position="849"/>
        <end position="861"/>
    </location>
</feature>